<proteinExistence type="inferred from homology"/>
<dbReference type="Gene3D" id="3.40.50.1000">
    <property type="entry name" value="HAD superfamily/HAD-like"/>
    <property type="match status" value="1"/>
</dbReference>
<evidence type="ECO:0000256" key="3">
    <source>
        <dbReference type="ARBA" id="ARBA00022723"/>
    </source>
</evidence>
<evidence type="ECO:0000256" key="5">
    <source>
        <dbReference type="ARBA" id="ARBA00022842"/>
    </source>
</evidence>
<dbReference type="InterPro" id="IPR006439">
    <property type="entry name" value="HAD-SF_hydro_IA"/>
</dbReference>
<dbReference type="InterPro" id="IPR023214">
    <property type="entry name" value="HAD_sf"/>
</dbReference>
<dbReference type="NCBIfam" id="TIGR01509">
    <property type="entry name" value="HAD-SF-IA-v3"/>
    <property type="match status" value="1"/>
</dbReference>
<dbReference type="Pfam" id="PF13419">
    <property type="entry name" value="HAD_2"/>
    <property type="match status" value="1"/>
</dbReference>
<protein>
    <submittedName>
        <fullName evidence="6">HAD family hydrolase</fullName>
    </submittedName>
</protein>
<reference evidence="6" key="1">
    <citation type="submission" date="2021-05" db="EMBL/GenBank/DDBJ databases">
        <title>Genomic insights into ecological role and evolution of a novel Thermoplasmata order Candidatus Sysuiplasmatales.</title>
        <authorList>
            <person name="Yuan Y."/>
        </authorList>
    </citation>
    <scope>NUCLEOTIDE SEQUENCE</scope>
    <source>
        <strain evidence="6">TUT19-bin139</strain>
    </source>
</reference>
<name>A0A8J7YSE3_9ARCH</name>
<dbReference type="AlphaFoldDB" id="A0A8J7YSE3"/>
<dbReference type="NCBIfam" id="TIGR01549">
    <property type="entry name" value="HAD-SF-IA-v1"/>
    <property type="match status" value="1"/>
</dbReference>
<dbReference type="InterPro" id="IPR041492">
    <property type="entry name" value="HAD_2"/>
</dbReference>
<evidence type="ECO:0000313" key="7">
    <source>
        <dbReference type="Proteomes" id="UP000750197"/>
    </source>
</evidence>
<evidence type="ECO:0000256" key="2">
    <source>
        <dbReference type="ARBA" id="ARBA00007958"/>
    </source>
</evidence>
<evidence type="ECO:0000256" key="1">
    <source>
        <dbReference type="ARBA" id="ARBA00001946"/>
    </source>
</evidence>
<gene>
    <name evidence="6" type="ORF">KIY12_03330</name>
</gene>
<dbReference type="Proteomes" id="UP000750197">
    <property type="component" value="Unassembled WGS sequence"/>
</dbReference>
<sequence>MKHGCILFDYGGTIAYRNVPVAVTDELFAEAAVKYLGSRGITFDACALSERISAVSKRFIEREEALNIDIPDLERFIDLSATAFTGISEAESRDIALNLNELFWSMVEEAYSPLPGAHEVLEYVKHRSIRMGIVSNHHNGASLRNWLKHSGMLSYFETVTVSSEVGCRKPDPRIFRMTLEKMDCEASLSLFVGDSPVMDVAGASAVGMKSVLTNQARILHGAEDMHPSVQSDFIIGSLSELRTVIDGIEFRSGF</sequence>
<keyword evidence="3" id="KW-0479">Metal-binding</keyword>
<dbReference type="GO" id="GO:0044281">
    <property type="term" value="P:small molecule metabolic process"/>
    <property type="evidence" value="ECO:0007669"/>
    <property type="project" value="UniProtKB-ARBA"/>
</dbReference>
<dbReference type="GO" id="GO:0016791">
    <property type="term" value="F:phosphatase activity"/>
    <property type="evidence" value="ECO:0007669"/>
    <property type="project" value="TreeGrafter"/>
</dbReference>
<dbReference type="InterPro" id="IPR036412">
    <property type="entry name" value="HAD-like_sf"/>
</dbReference>
<dbReference type="EMBL" id="JAHEAC010000018">
    <property type="protein sequence ID" value="MBX8643739.1"/>
    <property type="molecule type" value="Genomic_DNA"/>
</dbReference>
<dbReference type="SFLD" id="SFLDS00003">
    <property type="entry name" value="Haloacid_Dehalogenase"/>
    <property type="match status" value="1"/>
</dbReference>
<dbReference type="PANTHER" id="PTHR46470:SF2">
    <property type="entry name" value="GLYCERALDEHYDE 3-PHOSPHATE PHOSPHATASE"/>
    <property type="match status" value="1"/>
</dbReference>
<evidence type="ECO:0000256" key="4">
    <source>
        <dbReference type="ARBA" id="ARBA00022801"/>
    </source>
</evidence>
<dbReference type="SUPFAM" id="SSF56784">
    <property type="entry name" value="HAD-like"/>
    <property type="match status" value="1"/>
</dbReference>
<dbReference type="InterPro" id="IPR051400">
    <property type="entry name" value="HAD-like_hydrolase"/>
</dbReference>
<dbReference type="GO" id="GO:0046872">
    <property type="term" value="F:metal ion binding"/>
    <property type="evidence" value="ECO:0007669"/>
    <property type="project" value="UniProtKB-KW"/>
</dbReference>
<dbReference type="PANTHER" id="PTHR46470">
    <property type="entry name" value="N-ACYLNEURAMINATE-9-PHOSPHATASE"/>
    <property type="match status" value="1"/>
</dbReference>
<accession>A0A8J7YSE3</accession>
<organism evidence="6 7">
    <name type="scientific">Candidatus Sysuiplasma superficiale</name>
    <dbReference type="NCBI Taxonomy" id="2823368"/>
    <lineage>
        <taxon>Archaea</taxon>
        <taxon>Methanobacteriati</taxon>
        <taxon>Thermoplasmatota</taxon>
        <taxon>Thermoplasmata</taxon>
        <taxon>Candidatus Sysuiplasmatales</taxon>
        <taxon>Candidatus Sysuiplasmataceae</taxon>
        <taxon>Candidatus Sysuiplasma</taxon>
    </lineage>
</organism>
<comment type="caution">
    <text evidence="6">The sequence shown here is derived from an EMBL/GenBank/DDBJ whole genome shotgun (WGS) entry which is preliminary data.</text>
</comment>
<keyword evidence="5" id="KW-0460">Magnesium</keyword>
<dbReference type="SFLD" id="SFLDG01129">
    <property type="entry name" value="C1.5:_HAD__Beta-PGM__Phosphata"/>
    <property type="match status" value="1"/>
</dbReference>
<comment type="similarity">
    <text evidence="2">Belongs to the HAD-like hydrolase superfamily.</text>
</comment>
<evidence type="ECO:0000313" key="6">
    <source>
        <dbReference type="EMBL" id="MBX8643739.1"/>
    </source>
</evidence>
<comment type="cofactor">
    <cofactor evidence="1">
        <name>Mg(2+)</name>
        <dbReference type="ChEBI" id="CHEBI:18420"/>
    </cofactor>
</comment>
<keyword evidence="4 6" id="KW-0378">Hydrolase</keyword>